<dbReference type="GO" id="GO:0008168">
    <property type="term" value="F:methyltransferase activity"/>
    <property type="evidence" value="ECO:0007669"/>
    <property type="project" value="UniProtKB-KW"/>
</dbReference>
<dbReference type="FunFam" id="3.40.50.150:FF:000057">
    <property type="entry name" value="O-methyltransferase ZRP4"/>
    <property type="match status" value="1"/>
</dbReference>
<dbReference type="EMBL" id="JBFOLK010000013">
    <property type="protein sequence ID" value="KAL2466562.1"/>
    <property type="molecule type" value="Genomic_DNA"/>
</dbReference>
<dbReference type="PANTHER" id="PTHR11746">
    <property type="entry name" value="O-METHYLTRANSFERASE"/>
    <property type="match status" value="1"/>
</dbReference>
<evidence type="ECO:0000259" key="5">
    <source>
        <dbReference type="Pfam" id="PF00891"/>
    </source>
</evidence>
<protein>
    <submittedName>
        <fullName evidence="6">O-methyltransferase family protein</fullName>
    </submittedName>
</protein>
<dbReference type="AlphaFoldDB" id="A0ABD1PRL7"/>
<name>A0ABD1PRL7_9LAMI</name>
<dbReference type="InterPro" id="IPR036388">
    <property type="entry name" value="WH-like_DNA-bd_sf"/>
</dbReference>
<dbReference type="Pfam" id="PF00891">
    <property type="entry name" value="Methyltransf_2"/>
    <property type="match status" value="1"/>
</dbReference>
<sequence length="301" mass="34089">MRLDELVDALPNINKGKSHGVYRLMRILTHSGFFVDEKKGYLLTPAFCLHLKDAPYSTAPFVQAMLDPILTKPWEHVSEWLQNEHQTPFEIVHGRTCWEYVSHYPMLNHLFNDSMANDSRLVSSILVRDCKHVFEGLNSIVDAAGGTGNVARAIAEAFPSLKCIVLDLPHVVAGLVGTQNLSYVVGDMFESVPSADAILLKWVLHDWSDEDCVKILKKCKAAISNKDKGGKVIIIDIIMDNKKGDYEDVENQLFFDMLMMINTSGKERDEKEWAKLFQDAGFTRYKITHILGMRSIIEVYL</sequence>
<keyword evidence="2" id="KW-0808">Transferase</keyword>
<evidence type="ECO:0000313" key="7">
    <source>
        <dbReference type="Proteomes" id="UP001604336"/>
    </source>
</evidence>
<dbReference type="Gene3D" id="1.10.10.10">
    <property type="entry name" value="Winged helix-like DNA-binding domain superfamily/Winged helix DNA-binding domain"/>
    <property type="match status" value="1"/>
</dbReference>
<dbReference type="PIRSF" id="PIRSF005739">
    <property type="entry name" value="O-mtase"/>
    <property type="match status" value="1"/>
</dbReference>
<proteinExistence type="predicted"/>
<feature type="active site" description="Proton acceptor" evidence="4">
    <location>
        <position position="205"/>
    </location>
</feature>
<organism evidence="6 7">
    <name type="scientific">Abeliophyllum distichum</name>
    <dbReference type="NCBI Taxonomy" id="126358"/>
    <lineage>
        <taxon>Eukaryota</taxon>
        <taxon>Viridiplantae</taxon>
        <taxon>Streptophyta</taxon>
        <taxon>Embryophyta</taxon>
        <taxon>Tracheophyta</taxon>
        <taxon>Spermatophyta</taxon>
        <taxon>Magnoliopsida</taxon>
        <taxon>eudicotyledons</taxon>
        <taxon>Gunneridae</taxon>
        <taxon>Pentapetalae</taxon>
        <taxon>asterids</taxon>
        <taxon>lamiids</taxon>
        <taxon>Lamiales</taxon>
        <taxon>Oleaceae</taxon>
        <taxon>Forsythieae</taxon>
        <taxon>Abeliophyllum</taxon>
    </lineage>
</organism>
<keyword evidence="7" id="KW-1185">Reference proteome</keyword>
<evidence type="ECO:0000256" key="2">
    <source>
        <dbReference type="ARBA" id="ARBA00022679"/>
    </source>
</evidence>
<dbReference type="Proteomes" id="UP001604336">
    <property type="component" value="Unassembled WGS sequence"/>
</dbReference>
<evidence type="ECO:0000256" key="1">
    <source>
        <dbReference type="ARBA" id="ARBA00022603"/>
    </source>
</evidence>
<dbReference type="CDD" id="cd02440">
    <property type="entry name" value="AdoMet_MTases"/>
    <property type="match status" value="1"/>
</dbReference>
<keyword evidence="1" id="KW-0489">Methyltransferase</keyword>
<dbReference type="InterPro" id="IPR029063">
    <property type="entry name" value="SAM-dependent_MTases_sf"/>
</dbReference>
<evidence type="ECO:0000256" key="4">
    <source>
        <dbReference type="PIRSR" id="PIRSR005739-1"/>
    </source>
</evidence>
<dbReference type="InterPro" id="IPR016461">
    <property type="entry name" value="COMT-like"/>
</dbReference>
<dbReference type="PROSITE" id="PS51683">
    <property type="entry name" value="SAM_OMT_II"/>
    <property type="match status" value="1"/>
</dbReference>
<accession>A0ABD1PRL7</accession>
<keyword evidence="3" id="KW-0949">S-adenosyl-L-methionine</keyword>
<dbReference type="InterPro" id="IPR001077">
    <property type="entry name" value="COMT_C"/>
</dbReference>
<evidence type="ECO:0000256" key="3">
    <source>
        <dbReference type="ARBA" id="ARBA00022691"/>
    </source>
</evidence>
<dbReference type="GO" id="GO:0032259">
    <property type="term" value="P:methylation"/>
    <property type="evidence" value="ECO:0007669"/>
    <property type="project" value="UniProtKB-KW"/>
</dbReference>
<dbReference type="SUPFAM" id="SSF53335">
    <property type="entry name" value="S-adenosyl-L-methionine-dependent methyltransferases"/>
    <property type="match status" value="1"/>
</dbReference>
<reference evidence="7" key="1">
    <citation type="submission" date="2024-07" db="EMBL/GenBank/DDBJ databases">
        <title>Two chromosome-level genome assemblies of Korean endemic species Abeliophyllum distichum and Forsythia ovata (Oleaceae).</title>
        <authorList>
            <person name="Jang H."/>
        </authorList>
    </citation>
    <scope>NUCLEOTIDE SEQUENCE [LARGE SCALE GENOMIC DNA]</scope>
</reference>
<gene>
    <name evidence="6" type="ORF">Adt_42413</name>
</gene>
<comment type="caution">
    <text evidence="6">The sequence shown here is derived from an EMBL/GenBank/DDBJ whole genome shotgun (WGS) entry which is preliminary data.</text>
</comment>
<feature type="domain" description="O-methyltransferase C-terminal" evidence="5">
    <location>
        <begin position="74"/>
        <end position="282"/>
    </location>
</feature>
<evidence type="ECO:0000313" key="6">
    <source>
        <dbReference type="EMBL" id="KAL2466562.1"/>
    </source>
</evidence>
<dbReference type="Gene3D" id="3.40.50.150">
    <property type="entry name" value="Vaccinia Virus protein VP39"/>
    <property type="match status" value="1"/>
</dbReference>